<feature type="region of interest" description="Disordered" evidence="1">
    <location>
        <begin position="226"/>
        <end position="268"/>
    </location>
</feature>
<keyword evidence="3" id="KW-1185">Reference proteome</keyword>
<sequence>MDNDRSGCVVLVPTRDHIEPGCEYGLRRLEQLGYEVWRAFGASAIDQARNRLATAALSKGFTELMWIDSDVQFDPESVDILRSHQLPMVCGIYGQKRPGFAQTCSFLPGTEEIRFGKHGGLMEIRHAAGGFLFTRDEVYLKIFDQENLPICSEKTSPRIPFFMPMILGASDDHWYLGEDFAFSERARRCGFSIYADTTIRLEHIGRYNFSWDDLMHSRERHVGYTINIGDDREDGSPNPDERSGSPDPDPATWSVEPTEPRRNGGAGA</sequence>
<dbReference type="EMBL" id="JACHIT010000002">
    <property type="protein sequence ID" value="MBB5918760.1"/>
    <property type="molecule type" value="Genomic_DNA"/>
</dbReference>
<accession>A0A7W9PMN1</accession>
<dbReference type="InterPro" id="IPR029044">
    <property type="entry name" value="Nucleotide-diphossugar_trans"/>
</dbReference>
<dbReference type="RefSeq" id="WP_174411386.1">
    <property type="nucleotide sequence ID" value="NZ_JACHIT010000002.1"/>
</dbReference>
<dbReference type="Proteomes" id="UP000540412">
    <property type="component" value="Unassembled WGS sequence"/>
</dbReference>
<name>A0A7W9PMN1_9NOCA</name>
<comment type="caution">
    <text evidence="2">The sequence shown here is derived from an EMBL/GenBank/DDBJ whole genome shotgun (WGS) entry which is preliminary data.</text>
</comment>
<organism evidence="2 3">
    <name type="scientific">Nocardia transvalensis</name>
    <dbReference type="NCBI Taxonomy" id="37333"/>
    <lineage>
        <taxon>Bacteria</taxon>
        <taxon>Bacillati</taxon>
        <taxon>Actinomycetota</taxon>
        <taxon>Actinomycetes</taxon>
        <taxon>Mycobacteriales</taxon>
        <taxon>Nocardiaceae</taxon>
        <taxon>Nocardia</taxon>
    </lineage>
</organism>
<gene>
    <name evidence="2" type="ORF">BJY24_007672</name>
</gene>
<evidence type="ECO:0008006" key="4">
    <source>
        <dbReference type="Google" id="ProtNLM"/>
    </source>
</evidence>
<protein>
    <recommendedName>
        <fullName evidence="4">Glycosyltransferase</fullName>
    </recommendedName>
</protein>
<dbReference type="SUPFAM" id="SSF53448">
    <property type="entry name" value="Nucleotide-diphospho-sugar transferases"/>
    <property type="match status" value="1"/>
</dbReference>
<evidence type="ECO:0000313" key="3">
    <source>
        <dbReference type="Proteomes" id="UP000540412"/>
    </source>
</evidence>
<dbReference type="AlphaFoldDB" id="A0A7W9PMN1"/>
<reference evidence="2 3" key="1">
    <citation type="submission" date="2020-08" db="EMBL/GenBank/DDBJ databases">
        <title>Sequencing the genomes of 1000 actinobacteria strains.</title>
        <authorList>
            <person name="Klenk H.-P."/>
        </authorList>
    </citation>
    <scope>NUCLEOTIDE SEQUENCE [LARGE SCALE GENOMIC DNA]</scope>
    <source>
        <strain evidence="2 3">DSM 43582</strain>
    </source>
</reference>
<proteinExistence type="predicted"/>
<evidence type="ECO:0000313" key="2">
    <source>
        <dbReference type="EMBL" id="MBB5918760.1"/>
    </source>
</evidence>
<evidence type="ECO:0000256" key="1">
    <source>
        <dbReference type="SAM" id="MobiDB-lite"/>
    </source>
</evidence>